<dbReference type="STRING" id="1122973.GCA_000379925_01983"/>
<sequence length="188" mass="21372">MKSLLSILYTSGKTVFSNQEVRLLTQGTISETALPSQLSRLVKNGDLLRLRMGIYALPSYDVLEFSSKIQVPSYISMETVLRQNGVIFQYDNTVTLASYQSKIVYASSKEVFVFRKLSDSILIRREGKIVTPKYTIATVERAFLDLCYVDKWRTYENISPIDKSKVVQLLPLYANHSLAKRVSDILSL</sequence>
<dbReference type="Proteomes" id="UP000297225">
    <property type="component" value="Unassembled WGS sequence"/>
</dbReference>
<comment type="caution">
    <text evidence="1">The sequence shown here is derived from an EMBL/GenBank/DDBJ whole genome shotgun (WGS) entry which is preliminary data.</text>
</comment>
<evidence type="ECO:0000313" key="2">
    <source>
        <dbReference type="Proteomes" id="UP000297225"/>
    </source>
</evidence>
<gene>
    <name evidence="1" type="ORF">E4P47_09270</name>
</gene>
<accession>A0A4Y8WM11</accession>
<keyword evidence="2" id="KW-1185">Reference proteome</keyword>
<dbReference type="AlphaFoldDB" id="A0A4Y8WM11"/>
<dbReference type="RefSeq" id="WP_083900414.1">
    <property type="nucleotide sequence ID" value="NZ_JADRFR010000001.1"/>
</dbReference>
<organism evidence="1 2">
    <name type="scientific">Porphyromonas levii</name>
    <dbReference type="NCBI Taxonomy" id="28114"/>
    <lineage>
        <taxon>Bacteria</taxon>
        <taxon>Pseudomonadati</taxon>
        <taxon>Bacteroidota</taxon>
        <taxon>Bacteroidia</taxon>
        <taxon>Bacteroidales</taxon>
        <taxon>Porphyromonadaceae</taxon>
        <taxon>Porphyromonas</taxon>
    </lineage>
</organism>
<evidence type="ECO:0000313" key="1">
    <source>
        <dbReference type="EMBL" id="TFH94025.1"/>
    </source>
</evidence>
<dbReference type="OrthoDB" id="1069241at2"/>
<name>A0A4Y8WM11_9PORP</name>
<protein>
    <recommendedName>
        <fullName evidence="3">Abortive phage infection protein</fullName>
    </recommendedName>
</protein>
<reference evidence="1 2" key="1">
    <citation type="submission" date="2019-03" db="EMBL/GenBank/DDBJ databases">
        <title>Porphyromonas levii Isolated from the Uterus of Dairy Cows.</title>
        <authorList>
            <person name="Francis A.M."/>
        </authorList>
    </citation>
    <scope>NUCLEOTIDE SEQUENCE [LARGE SCALE GENOMIC DNA]</scope>
    <source>
        <strain evidence="1 2">AF5678</strain>
    </source>
</reference>
<dbReference type="EMBL" id="SPNC01000214">
    <property type="protein sequence ID" value="TFH94025.1"/>
    <property type="molecule type" value="Genomic_DNA"/>
</dbReference>
<evidence type="ECO:0008006" key="3">
    <source>
        <dbReference type="Google" id="ProtNLM"/>
    </source>
</evidence>
<proteinExistence type="predicted"/>